<reference evidence="6 7" key="1">
    <citation type="journal article" date="2020" name="bioRxiv">
        <title>Metabolic contributions of an alphaproteobacterial endosymbiont in the apicomplexan Cardiosporidium cionae.</title>
        <authorList>
            <person name="Hunter E.S."/>
            <person name="Paight C.J."/>
            <person name="Lane C.E."/>
        </authorList>
    </citation>
    <scope>NUCLEOTIDE SEQUENCE [LARGE SCALE GENOMIC DNA]</scope>
    <source>
        <strain evidence="6">ESH_2018</strain>
    </source>
</reference>
<keyword evidence="5" id="KW-0206">Cytoskeleton</keyword>
<keyword evidence="7" id="KW-1185">Reference proteome</keyword>
<sequence>MEESVSSNALAYPISTASVTPDKTVACKNELIIEENTFLHAELLAYFEHQLYQNESNGREIEENVFTESAKQAIVDEQFALLRTLLEKLGKEIKTLQPPLLEWNEISFSNLGYNQIFERAKALNAVAIALTLLGKNYADIENLHLAEARLKKSLQFYSLTLVTLTPCFNESYFTSAIQSLLKHTAAYMLDALNQLGYLYCNDKKLEEGMKCLHRAEVFANSVNKILHDFHQGNLDLGIQQQVILTDYYLTQSFINNDNIEKGARYCLQTLKDQLSLLYIQSIESNSTKIGLIPASTAINFPEWIRNCCKQSDQYINSTTFWTAEYLLLSAEVVLTYFKKLHSKKTSSLGMCSPADMTELEAEVHRDIGQLYHLRLQISQKALSREPTHDSSLEQSDSTQEASSSTIPIVEEVSGMHFGLETFSLLGHDPNNPNEDEKDHIQYFQNDLPCIILLQLETFFPVSVLVYFPEFHLQILQRMKLLNNEFINNANLINLPQSLISQRSYWEKQRYLAFNFQAARALFKLAFAYCKSALKFYQLDGFATDNIRLTMRISSLYRLFPKKCDLIYFESDPHRVSLMMLERLKHLSPLLDVLNPRYYLQYIRSIAFECGTVGMEYTVVKWPGKAVNPKMQKKLYAINLNAAKHFDLYLKSFEKEDKTKEPIEDKEQTHYTYAQFSRLALLIQISANNDVLTPFMKRSKQELEELKNHHLRHPEISQNNADLREMLVGCDEMIRLVEDRFPAI</sequence>
<comment type="caution">
    <text evidence="6">The sequence shown here is derived from an EMBL/GenBank/DDBJ whole genome shotgun (WGS) entry which is preliminary data.</text>
</comment>
<gene>
    <name evidence="6" type="ORF">IE077_001979</name>
</gene>
<organism evidence="6 7">
    <name type="scientific">Cardiosporidium cionae</name>
    <dbReference type="NCBI Taxonomy" id="476202"/>
    <lineage>
        <taxon>Eukaryota</taxon>
        <taxon>Sar</taxon>
        <taxon>Alveolata</taxon>
        <taxon>Apicomplexa</taxon>
        <taxon>Aconoidasida</taxon>
        <taxon>Nephromycida</taxon>
        <taxon>Cardiosporidium</taxon>
    </lineage>
</organism>
<dbReference type="EMBL" id="JADAQX010000175">
    <property type="protein sequence ID" value="KAF8821479.1"/>
    <property type="molecule type" value="Genomic_DNA"/>
</dbReference>
<dbReference type="PANTHER" id="PTHR46321:SF1">
    <property type="entry name" value="KIF-BINDING PROTEIN"/>
    <property type="match status" value="1"/>
</dbReference>
<dbReference type="Pfam" id="PF12309">
    <property type="entry name" value="KBP_C"/>
    <property type="match status" value="1"/>
</dbReference>
<evidence type="ECO:0000256" key="5">
    <source>
        <dbReference type="ARBA" id="ARBA00023212"/>
    </source>
</evidence>
<comment type="similarity">
    <text evidence="2">Belongs to the KIF-binding protein family.</text>
</comment>
<evidence type="ECO:0000256" key="4">
    <source>
        <dbReference type="ARBA" id="ARBA00022490"/>
    </source>
</evidence>
<proteinExistence type="inferred from homology"/>
<comment type="subcellular location">
    <subcellularLocation>
        <location evidence="1">Cytoplasm</location>
        <location evidence="1">Cytoskeleton</location>
    </subcellularLocation>
</comment>
<protein>
    <recommendedName>
        <fullName evidence="3">KIF-binding protein</fullName>
    </recommendedName>
</protein>
<evidence type="ECO:0000256" key="3">
    <source>
        <dbReference type="ARBA" id="ARBA00016840"/>
    </source>
</evidence>
<name>A0ABQ7JBZ6_9APIC</name>
<keyword evidence="4" id="KW-0963">Cytoplasm</keyword>
<dbReference type="Proteomes" id="UP000823046">
    <property type="component" value="Unassembled WGS sequence"/>
</dbReference>
<evidence type="ECO:0000256" key="2">
    <source>
        <dbReference type="ARBA" id="ARBA00010305"/>
    </source>
</evidence>
<dbReference type="PANTHER" id="PTHR46321">
    <property type="entry name" value="KIF1-BINDING PROTEIN"/>
    <property type="match status" value="1"/>
</dbReference>
<accession>A0ABQ7JBZ6</accession>
<evidence type="ECO:0000256" key="1">
    <source>
        <dbReference type="ARBA" id="ARBA00004245"/>
    </source>
</evidence>
<evidence type="ECO:0000313" key="6">
    <source>
        <dbReference type="EMBL" id="KAF8821479.1"/>
    </source>
</evidence>
<evidence type="ECO:0000313" key="7">
    <source>
        <dbReference type="Proteomes" id="UP000823046"/>
    </source>
</evidence>
<dbReference type="InterPro" id="IPR022083">
    <property type="entry name" value="KBP"/>
</dbReference>